<evidence type="ECO:0000313" key="2">
    <source>
        <dbReference type="Proteomes" id="UP000198921"/>
    </source>
</evidence>
<sequence>MRRPADPYVAGCDGRIGGARAVRPTAVDLAAGTLTIIATVFRGARRRVANAI</sequence>
<name>A0A1H3NEB7_9ACTN</name>
<accession>A0A1H3NEB7</accession>
<dbReference type="Proteomes" id="UP000198921">
    <property type="component" value="Unassembled WGS sequence"/>
</dbReference>
<dbReference type="AlphaFoldDB" id="A0A1H3NEB7"/>
<evidence type="ECO:0000313" key="1">
    <source>
        <dbReference type="EMBL" id="SDY87083.1"/>
    </source>
</evidence>
<gene>
    <name evidence="1" type="ORF">SAMN05660209_03912</name>
</gene>
<reference evidence="2" key="1">
    <citation type="submission" date="2016-10" db="EMBL/GenBank/DDBJ databases">
        <authorList>
            <person name="Varghese N."/>
            <person name="Submissions S."/>
        </authorList>
    </citation>
    <scope>NUCLEOTIDE SEQUENCE [LARGE SCALE GENOMIC DNA]</scope>
    <source>
        <strain evidence="2">DSM 45422</strain>
    </source>
</reference>
<proteinExistence type="predicted"/>
<dbReference type="EMBL" id="FNOT01000013">
    <property type="protein sequence ID" value="SDY87083.1"/>
    <property type="molecule type" value="Genomic_DNA"/>
</dbReference>
<protein>
    <submittedName>
        <fullName evidence="1">Uncharacterized protein</fullName>
    </submittedName>
</protein>
<organism evidence="1 2">
    <name type="scientific">Geodermatophilus africanus</name>
    <dbReference type="NCBI Taxonomy" id="1137993"/>
    <lineage>
        <taxon>Bacteria</taxon>
        <taxon>Bacillati</taxon>
        <taxon>Actinomycetota</taxon>
        <taxon>Actinomycetes</taxon>
        <taxon>Geodermatophilales</taxon>
        <taxon>Geodermatophilaceae</taxon>
        <taxon>Geodermatophilus</taxon>
    </lineage>
</organism>
<keyword evidence="2" id="KW-1185">Reference proteome</keyword>